<name>A0A5B2VMQ4_9BACT</name>
<feature type="domain" description="ABC3 transporter permease C-terminal" evidence="7">
    <location>
        <begin position="683"/>
        <end position="791"/>
    </location>
</feature>
<reference evidence="9 10" key="2">
    <citation type="submission" date="2019-09" db="EMBL/GenBank/DDBJ databases">
        <authorList>
            <person name="Jin C."/>
        </authorList>
    </citation>
    <scope>NUCLEOTIDE SEQUENCE [LARGE SCALE GENOMIC DNA]</scope>
    <source>
        <strain evidence="9 10">BN140078</strain>
    </source>
</reference>
<keyword evidence="2" id="KW-1003">Cell membrane</keyword>
<accession>A0A5B2VMQ4</accession>
<reference evidence="9 10" key="1">
    <citation type="submission" date="2019-09" db="EMBL/GenBank/DDBJ databases">
        <title>Chitinophaga ginsengihumi sp. nov., isolated from soil of ginseng rhizosphere.</title>
        <authorList>
            <person name="Lee J."/>
        </authorList>
    </citation>
    <scope>NUCLEOTIDE SEQUENCE [LARGE SCALE GENOMIC DNA]</scope>
    <source>
        <strain evidence="9 10">BN140078</strain>
    </source>
</reference>
<feature type="transmembrane region" description="Helical" evidence="6">
    <location>
        <begin position="373"/>
        <end position="400"/>
    </location>
</feature>
<evidence type="ECO:0000256" key="1">
    <source>
        <dbReference type="ARBA" id="ARBA00004651"/>
    </source>
</evidence>
<feature type="transmembrane region" description="Helical" evidence="6">
    <location>
        <begin position="421"/>
        <end position="444"/>
    </location>
</feature>
<dbReference type="AlphaFoldDB" id="A0A5B2VMQ4"/>
<feature type="transmembrane region" description="Helical" evidence="6">
    <location>
        <begin position="681"/>
        <end position="703"/>
    </location>
</feature>
<organism evidence="9 10">
    <name type="scientific">Chitinophaga agrisoli</name>
    <dbReference type="NCBI Taxonomy" id="2607653"/>
    <lineage>
        <taxon>Bacteria</taxon>
        <taxon>Pseudomonadati</taxon>
        <taxon>Bacteroidota</taxon>
        <taxon>Chitinophagia</taxon>
        <taxon>Chitinophagales</taxon>
        <taxon>Chitinophagaceae</taxon>
        <taxon>Chitinophaga</taxon>
    </lineage>
</organism>
<dbReference type="EMBL" id="VUOC01000004">
    <property type="protein sequence ID" value="KAA2239429.1"/>
    <property type="molecule type" value="Genomic_DNA"/>
</dbReference>
<evidence type="ECO:0000256" key="6">
    <source>
        <dbReference type="SAM" id="Phobius"/>
    </source>
</evidence>
<dbReference type="InterPro" id="IPR050250">
    <property type="entry name" value="Macrolide_Exporter_MacB"/>
</dbReference>
<evidence type="ECO:0000256" key="3">
    <source>
        <dbReference type="ARBA" id="ARBA00022692"/>
    </source>
</evidence>
<proteinExistence type="predicted"/>
<feature type="transmembrane region" description="Helical" evidence="6">
    <location>
        <begin position="715"/>
        <end position="748"/>
    </location>
</feature>
<dbReference type="PANTHER" id="PTHR30572:SF18">
    <property type="entry name" value="ABC-TYPE MACROLIDE FAMILY EXPORT SYSTEM PERMEASE COMPONENT 2"/>
    <property type="match status" value="1"/>
</dbReference>
<evidence type="ECO:0000259" key="7">
    <source>
        <dbReference type="Pfam" id="PF02687"/>
    </source>
</evidence>
<dbReference type="InterPro" id="IPR025857">
    <property type="entry name" value="MacB_PCD"/>
</dbReference>
<comment type="caution">
    <text evidence="9">The sequence shown here is derived from an EMBL/GenBank/DDBJ whole genome shotgun (WGS) entry which is preliminary data.</text>
</comment>
<evidence type="ECO:0000256" key="2">
    <source>
        <dbReference type="ARBA" id="ARBA00022475"/>
    </source>
</evidence>
<evidence type="ECO:0000259" key="8">
    <source>
        <dbReference type="Pfam" id="PF12704"/>
    </source>
</evidence>
<sequence length="802" mass="88984">MFRNYIKIAWRNIIKQRFYSLLNIIGLSTGIAFTMLIMAYVWKELQVNARLRHADRQYIILSKWKDPNMGYELATFGGLPKALKEGYPSLVTNYYRFDGITSTVSKDEKHFREGLQLGDSTLLKMYGFKVLHGDVNTALNNPDAVVITAGKAMKYFGSTDVTGQTLTVESFSGTKQAFTVSAVMEQPAPNSITNLSQHSDNEFFFPLSAASFFGRQIDNWNNTYIVGFVELAAGVSPAALNKPMQQLIKQNIPPDVAANFTPQLVSLRDYYLEANNGLVKRMLFILSAIALFILLMAVINFINMSISRSASRMKEIGIRKVLGGLRKQLVGQFLAESVILVSVATGIAMMLYLCARPLLAGILGKTVPGITELPPYFIACPFILILITGLAAGLYPAFVLSSLGSIDSLKGKLTTVKENVLLRRSLLVFQFITAAIVLIGAFVISKQVHLFFSRDLGYNKDYVVSAQVPRDWTPTGVARMEGIRRQFAALPQVQQATLSYEVPDGNNAGSFALYRAGADSTTAVTTYNLYADEYYASAYGIPMAAGEFFNREGAFRDSSRLVINETQARAMGWKYPQDAVGSQVKIVNVQMLFTIAGVTKDFHFGSMQQAVQPITFMHTRLSNTFRYLSFKLKPGNMSAAVNALQKEWNTLMPGAAFEYRFMDETLERLYQSELQLKQASYTATALSLIIVLLGVMGMISLSIQKRTKEIGIRKVLGSSISGIVALFLKEFLSVIVIAGMIACPLGYLIMQQWLNDYVYRINLSAQPFLVTMLLLALVTTVLIILQTMRTALANPMKSLRTE</sequence>
<dbReference type="Proteomes" id="UP000324611">
    <property type="component" value="Unassembled WGS sequence"/>
</dbReference>
<keyword evidence="4 6" id="KW-1133">Transmembrane helix</keyword>
<dbReference type="Pfam" id="PF02687">
    <property type="entry name" value="FtsX"/>
    <property type="match status" value="2"/>
</dbReference>
<dbReference type="InterPro" id="IPR003838">
    <property type="entry name" value="ABC3_permease_C"/>
</dbReference>
<dbReference type="GO" id="GO:0022857">
    <property type="term" value="F:transmembrane transporter activity"/>
    <property type="evidence" value="ECO:0007669"/>
    <property type="project" value="TreeGrafter"/>
</dbReference>
<feature type="domain" description="MacB-like periplasmic core" evidence="8">
    <location>
        <begin position="20"/>
        <end position="246"/>
    </location>
</feature>
<feature type="transmembrane region" description="Helical" evidence="6">
    <location>
        <begin position="282"/>
        <end position="303"/>
    </location>
</feature>
<dbReference type="RefSeq" id="WP_149840608.1">
    <property type="nucleotide sequence ID" value="NZ_VUOC01000004.1"/>
</dbReference>
<comment type="subcellular location">
    <subcellularLocation>
        <location evidence="1">Cell membrane</location>
        <topology evidence="1">Multi-pass membrane protein</topology>
    </subcellularLocation>
</comment>
<feature type="transmembrane region" description="Helical" evidence="6">
    <location>
        <begin position="21"/>
        <end position="42"/>
    </location>
</feature>
<feature type="domain" description="MacB-like periplasmic core" evidence="8">
    <location>
        <begin position="437"/>
        <end position="643"/>
    </location>
</feature>
<protein>
    <submittedName>
        <fullName evidence="9">FtsX-like permease family protein</fullName>
    </submittedName>
</protein>
<dbReference type="GO" id="GO:0005886">
    <property type="term" value="C:plasma membrane"/>
    <property type="evidence" value="ECO:0007669"/>
    <property type="project" value="UniProtKB-SubCell"/>
</dbReference>
<evidence type="ECO:0000313" key="10">
    <source>
        <dbReference type="Proteomes" id="UP000324611"/>
    </source>
</evidence>
<feature type="transmembrane region" description="Helical" evidence="6">
    <location>
        <begin position="329"/>
        <end position="353"/>
    </location>
</feature>
<evidence type="ECO:0000256" key="4">
    <source>
        <dbReference type="ARBA" id="ARBA00022989"/>
    </source>
</evidence>
<dbReference type="PANTHER" id="PTHR30572">
    <property type="entry name" value="MEMBRANE COMPONENT OF TRANSPORTER-RELATED"/>
    <property type="match status" value="1"/>
</dbReference>
<feature type="transmembrane region" description="Helical" evidence="6">
    <location>
        <begin position="768"/>
        <end position="788"/>
    </location>
</feature>
<keyword evidence="10" id="KW-1185">Reference proteome</keyword>
<feature type="domain" description="ABC3 transporter permease C-terminal" evidence="7">
    <location>
        <begin position="288"/>
        <end position="401"/>
    </location>
</feature>
<dbReference type="Pfam" id="PF12704">
    <property type="entry name" value="MacB_PCD"/>
    <property type="match status" value="2"/>
</dbReference>
<evidence type="ECO:0000313" key="9">
    <source>
        <dbReference type="EMBL" id="KAA2239429.1"/>
    </source>
</evidence>
<keyword evidence="3 6" id="KW-0812">Transmembrane</keyword>
<keyword evidence="5 6" id="KW-0472">Membrane</keyword>
<evidence type="ECO:0000256" key="5">
    <source>
        <dbReference type="ARBA" id="ARBA00023136"/>
    </source>
</evidence>
<gene>
    <name evidence="9" type="ORF">F0L74_24825</name>
</gene>